<dbReference type="PANTHER" id="PTHR31317">
    <property type="entry name" value="OS08G0163500 PROTEIN"/>
    <property type="match status" value="1"/>
</dbReference>
<evidence type="ECO:0000313" key="2">
    <source>
        <dbReference type="Proteomes" id="UP000712281"/>
    </source>
</evidence>
<reference evidence="1" key="1">
    <citation type="submission" date="2019-12" db="EMBL/GenBank/DDBJ databases">
        <title>Genome sequencing and annotation of Brassica cretica.</title>
        <authorList>
            <person name="Studholme D.J."/>
            <person name="Sarris P.F."/>
        </authorList>
    </citation>
    <scope>NUCLEOTIDE SEQUENCE</scope>
    <source>
        <strain evidence="1">PFS-001/15</strain>
        <tissue evidence="1">Leaf</tissue>
    </source>
</reference>
<evidence type="ECO:0000313" key="1">
    <source>
        <dbReference type="EMBL" id="KAF2608419.1"/>
    </source>
</evidence>
<proteinExistence type="predicted"/>
<gene>
    <name evidence="1" type="ORF">F2Q68_00043454</name>
</gene>
<organism evidence="1 2">
    <name type="scientific">Brassica cretica</name>
    <name type="common">Mustard</name>
    <dbReference type="NCBI Taxonomy" id="69181"/>
    <lineage>
        <taxon>Eukaryota</taxon>
        <taxon>Viridiplantae</taxon>
        <taxon>Streptophyta</taxon>
        <taxon>Embryophyta</taxon>
        <taxon>Tracheophyta</taxon>
        <taxon>Spermatophyta</taxon>
        <taxon>Magnoliopsida</taxon>
        <taxon>eudicotyledons</taxon>
        <taxon>Gunneridae</taxon>
        <taxon>Pentapetalae</taxon>
        <taxon>rosids</taxon>
        <taxon>malvids</taxon>
        <taxon>Brassicales</taxon>
        <taxon>Brassicaceae</taxon>
        <taxon>Brassiceae</taxon>
        <taxon>Brassica</taxon>
    </lineage>
</organism>
<dbReference type="Proteomes" id="UP000712281">
    <property type="component" value="Unassembled WGS sequence"/>
</dbReference>
<comment type="caution">
    <text evidence="1">The sequence shown here is derived from an EMBL/GenBank/DDBJ whole genome shotgun (WGS) entry which is preliminary data.</text>
</comment>
<dbReference type="Pfam" id="PF06219">
    <property type="entry name" value="DUF1005"/>
    <property type="match status" value="1"/>
</dbReference>
<protein>
    <submittedName>
        <fullName evidence="1">Uncharacterized protein</fullName>
    </submittedName>
</protein>
<dbReference type="EMBL" id="QGKW02000276">
    <property type="protein sequence ID" value="KAF2608419.1"/>
    <property type="molecule type" value="Genomic_DNA"/>
</dbReference>
<dbReference type="InterPro" id="IPR010410">
    <property type="entry name" value="DUF1005"/>
</dbReference>
<accession>A0A8S9LRE4</accession>
<sequence>MYPCTFIRIIVGNLAVRFPASSSSGPSVSDAASVNWYCKIKFKSFPRQTVSVPVLLRTRSESEPRWCSGDVSTVAACFTLSKAQIEWSLEKAKRSVLSVEVYSPATSCCAGEKLIGRPLIRGGRVELPVIVKVKLNVPSGELIALELNIVVMLSFEGLKELNQGKPLKVMLNSLFSPASRFCVSAKCMYTYDCAVISPKLQRMFRG</sequence>
<dbReference type="PANTHER" id="PTHR31317:SF17">
    <property type="entry name" value="F2J10.8 PROTEIN"/>
    <property type="match status" value="1"/>
</dbReference>
<dbReference type="AlphaFoldDB" id="A0A8S9LRE4"/>
<name>A0A8S9LRE4_BRACR</name>